<evidence type="ECO:0000313" key="2">
    <source>
        <dbReference type="Proteomes" id="UP000265520"/>
    </source>
</evidence>
<proteinExistence type="predicted"/>
<protein>
    <submittedName>
        <fullName evidence="1">Uncharacterized protein</fullName>
    </submittedName>
</protein>
<evidence type="ECO:0000313" key="1">
    <source>
        <dbReference type="EMBL" id="MCI83947.1"/>
    </source>
</evidence>
<comment type="caution">
    <text evidence="1">The sequence shown here is derived from an EMBL/GenBank/DDBJ whole genome shotgun (WGS) entry which is preliminary data.</text>
</comment>
<reference evidence="1 2" key="1">
    <citation type="journal article" date="2018" name="Front. Plant Sci.">
        <title>Red Clover (Trifolium pratense) and Zigzag Clover (T. medium) - A Picture of Genomic Similarities and Differences.</title>
        <authorList>
            <person name="Dluhosova J."/>
            <person name="Istvanek J."/>
            <person name="Nedelnik J."/>
            <person name="Repkova J."/>
        </authorList>
    </citation>
    <scope>NUCLEOTIDE SEQUENCE [LARGE SCALE GENOMIC DNA]</scope>
    <source>
        <strain evidence="2">cv. 10/8</strain>
        <tissue evidence="1">Leaf</tissue>
    </source>
</reference>
<name>A0A392V6W8_9FABA</name>
<sequence>LKPIMFVLWSLTLAERPDQQPELGHSVTWLPTLTDAR</sequence>
<keyword evidence="2" id="KW-1185">Reference proteome</keyword>
<organism evidence="1 2">
    <name type="scientific">Trifolium medium</name>
    <dbReference type="NCBI Taxonomy" id="97028"/>
    <lineage>
        <taxon>Eukaryota</taxon>
        <taxon>Viridiplantae</taxon>
        <taxon>Streptophyta</taxon>
        <taxon>Embryophyta</taxon>
        <taxon>Tracheophyta</taxon>
        <taxon>Spermatophyta</taxon>
        <taxon>Magnoliopsida</taxon>
        <taxon>eudicotyledons</taxon>
        <taxon>Gunneridae</taxon>
        <taxon>Pentapetalae</taxon>
        <taxon>rosids</taxon>
        <taxon>fabids</taxon>
        <taxon>Fabales</taxon>
        <taxon>Fabaceae</taxon>
        <taxon>Papilionoideae</taxon>
        <taxon>50 kb inversion clade</taxon>
        <taxon>NPAAA clade</taxon>
        <taxon>Hologalegina</taxon>
        <taxon>IRL clade</taxon>
        <taxon>Trifolieae</taxon>
        <taxon>Trifolium</taxon>
    </lineage>
</organism>
<feature type="non-terminal residue" evidence="1">
    <location>
        <position position="1"/>
    </location>
</feature>
<dbReference type="EMBL" id="LXQA011079235">
    <property type="protein sequence ID" value="MCI83947.1"/>
    <property type="molecule type" value="Genomic_DNA"/>
</dbReference>
<accession>A0A392V6W8</accession>
<dbReference type="Proteomes" id="UP000265520">
    <property type="component" value="Unassembled WGS sequence"/>
</dbReference>
<dbReference type="AlphaFoldDB" id="A0A392V6W8"/>